<gene>
    <name evidence="3" type="ORF">AC631_05403</name>
</gene>
<comment type="caution">
    <text evidence="3">The sequence shown here is derived from an EMBL/GenBank/DDBJ whole genome shotgun (WGS) entry which is preliminary data.</text>
</comment>
<evidence type="ECO:0000313" key="3">
    <source>
        <dbReference type="EMBL" id="KRZ98837.1"/>
    </source>
</evidence>
<dbReference type="EMBL" id="LMYN01000203">
    <property type="protein sequence ID" value="KRZ98837.1"/>
    <property type="molecule type" value="Genomic_DNA"/>
</dbReference>
<proteinExistence type="inferred from homology"/>
<dbReference type="Proteomes" id="UP000054251">
    <property type="component" value="Unassembled WGS sequence"/>
</dbReference>
<dbReference type="RefSeq" id="XP_015464940.1">
    <property type="nucleotide sequence ID" value="XM_015614232.1"/>
</dbReference>
<keyword evidence="4" id="KW-1185">Reference proteome</keyword>
<evidence type="ECO:0000256" key="1">
    <source>
        <dbReference type="ARBA" id="ARBA00005788"/>
    </source>
</evidence>
<comment type="similarity">
    <text evidence="1">Belongs to the UPF0612 family.</text>
</comment>
<dbReference type="GeneID" id="26842412"/>
<evidence type="ECO:0000313" key="4">
    <source>
        <dbReference type="Proteomes" id="UP000054251"/>
    </source>
</evidence>
<evidence type="ECO:0000259" key="2">
    <source>
        <dbReference type="Pfam" id="PF08593"/>
    </source>
</evidence>
<dbReference type="OrthoDB" id="5297016at2759"/>
<feature type="domain" description="Mug135-like C-terminal" evidence="2">
    <location>
        <begin position="85"/>
        <end position="157"/>
    </location>
</feature>
<dbReference type="AlphaFoldDB" id="A0A0V1PRH1"/>
<sequence length="172" mass="19849">MTEQINDPLPPPSSYLNTAVRKMLRDTVDERIQEIVQQTIESLNQGPPTWFTNEMSRVNDKLDSLERRMESGFNLFDYRNACLINMFRRMNGCKAIPVPFLAAEAILGHQLPPIASVEDIDLLDRHDCQTYLRAYQVQFHPNEIVKLKERLRDAIGLAVNHDVCFQFSGFHS</sequence>
<name>A0A0V1PRH1_9ASCO</name>
<organism evidence="3 4">
    <name type="scientific">Debaryomyces fabryi</name>
    <dbReference type="NCBI Taxonomy" id="58627"/>
    <lineage>
        <taxon>Eukaryota</taxon>
        <taxon>Fungi</taxon>
        <taxon>Dikarya</taxon>
        <taxon>Ascomycota</taxon>
        <taxon>Saccharomycotina</taxon>
        <taxon>Pichiomycetes</taxon>
        <taxon>Debaryomycetaceae</taxon>
        <taxon>Debaryomyces</taxon>
    </lineage>
</organism>
<accession>A0A0V1PRH1</accession>
<protein>
    <recommendedName>
        <fullName evidence="2">Mug135-like C-terminal domain-containing protein</fullName>
    </recommendedName>
</protein>
<reference evidence="3 4" key="1">
    <citation type="submission" date="2015-11" db="EMBL/GenBank/DDBJ databases">
        <title>The genome of Debaryomyces fabryi.</title>
        <authorList>
            <person name="Tafer H."/>
            <person name="Lopandic K."/>
        </authorList>
    </citation>
    <scope>NUCLEOTIDE SEQUENCE [LARGE SCALE GENOMIC DNA]</scope>
    <source>
        <strain evidence="3 4">CBS 789</strain>
    </source>
</reference>
<dbReference type="InterPro" id="IPR013902">
    <property type="entry name" value="Mug135-like_C"/>
</dbReference>
<dbReference type="Pfam" id="PF08593">
    <property type="entry name" value="Mug135_C"/>
    <property type="match status" value="1"/>
</dbReference>